<dbReference type="EMBL" id="PGCI01000529">
    <property type="protein sequence ID" value="PLW25558.1"/>
    <property type="molecule type" value="Genomic_DNA"/>
</dbReference>
<sequence>MTTPCLTVVLPSLWRRHYQHEPLGNGSPSSAQPALVKRYQPVEQVALLDRSPGPPAEQECLTSVPVERSCSTSEHRLSKVVLPCLTSTTGQTGPLDRHTGRTDLFGR</sequence>
<feature type="region of interest" description="Disordered" evidence="1">
    <location>
        <begin position="88"/>
        <end position="107"/>
    </location>
</feature>
<dbReference type="Proteomes" id="UP000235392">
    <property type="component" value="Unassembled WGS sequence"/>
</dbReference>
<gene>
    <name evidence="2" type="ORF">PCASD_24458</name>
</gene>
<comment type="caution">
    <text evidence="2">The sequence shown here is derived from an EMBL/GenBank/DDBJ whole genome shotgun (WGS) entry which is preliminary data.</text>
</comment>
<name>A0A2N5TJH2_9BASI</name>
<dbReference type="AlphaFoldDB" id="A0A2N5TJH2"/>
<protein>
    <submittedName>
        <fullName evidence="2">Uncharacterized protein</fullName>
    </submittedName>
</protein>
<reference evidence="2 3" key="1">
    <citation type="submission" date="2017-11" db="EMBL/GenBank/DDBJ databases">
        <title>De novo assembly and phasing of dikaryotic genomes from two isolates of Puccinia coronata f. sp. avenae, the causal agent of oat crown rust.</title>
        <authorList>
            <person name="Miller M.E."/>
            <person name="Zhang Y."/>
            <person name="Omidvar V."/>
            <person name="Sperschneider J."/>
            <person name="Schwessinger B."/>
            <person name="Raley C."/>
            <person name="Palmer J.M."/>
            <person name="Garnica D."/>
            <person name="Upadhyaya N."/>
            <person name="Rathjen J."/>
            <person name="Taylor J.M."/>
            <person name="Park R.F."/>
            <person name="Dodds P.N."/>
            <person name="Hirsch C.D."/>
            <person name="Kianian S.F."/>
            <person name="Figueroa M."/>
        </authorList>
    </citation>
    <scope>NUCLEOTIDE SEQUENCE [LARGE SCALE GENOMIC DNA]</scope>
    <source>
        <strain evidence="2">12SD80</strain>
    </source>
</reference>
<evidence type="ECO:0000313" key="3">
    <source>
        <dbReference type="Proteomes" id="UP000235392"/>
    </source>
</evidence>
<evidence type="ECO:0000313" key="2">
    <source>
        <dbReference type="EMBL" id="PLW25558.1"/>
    </source>
</evidence>
<evidence type="ECO:0000256" key="1">
    <source>
        <dbReference type="SAM" id="MobiDB-lite"/>
    </source>
</evidence>
<feature type="compositionally biased region" description="Basic and acidic residues" evidence="1">
    <location>
        <begin position="95"/>
        <end position="107"/>
    </location>
</feature>
<proteinExistence type="predicted"/>
<accession>A0A2N5TJH2</accession>
<organism evidence="2 3">
    <name type="scientific">Puccinia coronata f. sp. avenae</name>
    <dbReference type="NCBI Taxonomy" id="200324"/>
    <lineage>
        <taxon>Eukaryota</taxon>
        <taxon>Fungi</taxon>
        <taxon>Dikarya</taxon>
        <taxon>Basidiomycota</taxon>
        <taxon>Pucciniomycotina</taxon>
        <taxon>Pucciniomycetes</taxon>
        <taxon>Pucciniales</taxon>
        <taxon>Pucciniaceae</taxon>
        <taxon>Puccinia</taxon>
    </lineage>
</organism>